<dbReference type="Proteomes" id="UP000254603">
    <property type="component" value="Unassembled WGS sequence"/>
</dbReference>
<dbReference type="PROSITE" id="PS50889">
    <property type="entry name" value="S4"/>
    <property type="match status" value="1"/>
</dbReference>
<evidence type="ECO:0000256" key="6">
    <source>
        <dbReference type="RuleBase" id="RU362028"/>
    </source>
</evidence>
<dbReference type="STRING" id="1122619.GCA_000373745_00089"/>
<keyword evidence="5" id="KW-0694">RNA-binding</keyword>
<comment type="similarity">
    <text evidence="1 6">Belongs to the pseudouridine synthase RluA family.</text>
</comment>
<feature type="domain" description="RNA-binding S4" evidence="8">
    <location>
        <begin position="33"/>
        <end position="90"/>
    </location>
</feature>
<evidence type="ECO:0000256" key="3">
    <source>
        <dbReference type="ARBA" id="ARBA00036882"/>
    </source>
</evidence>
<dbReference type="InterPro" id="IPR050188">
    <property type="entry name" value="RluA_PseudoU_synthase"/>
</dbReference>
<keyword evidence="2 6" id="KW-0413">Isomerase</keyword>
<dbReference type="GO" id="GO:0000455">
    <property type="term" value="P:enzyme-directed rRNA pseudouridine synthesis"/>
    <property type="evidence" value="ECO:0007669"/>
    <property type="project" value="UniProtKB-ARBA"/>
</dbReference>
<name>A0A378XFB7_9BURK</name>
<dbReference type="InterPro" id="IPR006225">
    <property type="entry name" value="PsdUridine_synth_RluC/D"/>
</dbReference>
<comment type="catalytic activity">
    <reaction evidence="6">
        <text>a uridine in RNA = a pseudouridine in RNA</text>
        <dbReference type="Rhea" id="RHEA:48348"/>
        <dbReference type="Rhea" id="RHEA-COMP:12068"/>
        <dbReference type="Rhea" id="RHEA-COMP:12069"/>
        <dbReference type="ChEBI" id="CHEBI:65314"/>
        <dbReference type="ChEBI" id="CHEBI:65315"/>
    </reaction>
</comment>
<proteinExistence type="inferred from homology"/>
<protein>
    <recommendedName>
        <fullName evidence="6">Pseudouridine synthase</fullName>
        <ecNumber evidence="6">5.4.99.-</ecNumber>
    </recommendedName>
</protein>
<dbReference type="OrthoDB" id="9785808at2"/>
<dbReference type="InterPro" id="IPR006224">
    <property type="entry name" value="PsdUridine_synth_RluA-like_CS"/>
</dbReference>
<dbReference type="RefSeq" id="WP_018573274.1">
    <property type="nucleotide sequence ID" value="NZ_CP065725.1"/>
</dbReference>
<dbReference type="EMBL" id="CP065725">
    <property type="protein sequence ID" value="QPT40702.1"/>
    <property type="molecule type" value="Genomic_DNA"/>
</dbReference>
<evidence type="ECO:0000256" key="2">
    <source>
        <dbReference type="ARBA" id="ARBA00023235"/>
    </source>
</evidence>
<dbReference type="InterPro" id="IPR036986">
    <property type="entry name" value="S4_RNA-bd_sf"/>
</dbReference>
<dbReference type="SUPFAM" id="SSF55174">
    <property type="entry name" value="Alpha-L RNA-binding motif"/>
    <property type="match status" value="1"/>
</dbReference>
<comment type="catalytic activity">
    <reaction evidence="3">
        <text>uridine(1911/1915/1917) in 23S rRNA = pseudouridine(1911/1915/1917) in 23S rRNA</text>
        <dbReference type="Rhea" id="RHEA:42524"/>
        <dbReference type="Rhea" id="RHEA-COMP:10097"/>
        <dbReference type="Rhea" id="RHEA-COMP:10098"/>
        <dbReference type="ChEBI" id="CHEBI:65314"/>
        <dbReference type="ChEBI" id="CHEBI:65315"/>
        <dbReference type="EC" id="5.4.99.23"/>
    </reaction>
</comment>
<dbReference type="CDD" id="cd02869">
    <property type="entry name" value="PseudoU_synth_RluA_like"/>
    <property type="match status" value="1"/>
</dbReference>
<evidence type="ECO:0000313" key="12">
    <source>
        <dbReference type="Proteomes" id="UP000594903"/>
    </source>
</evidence>
<reference evidence="9 12" key="2">
    <citation type="submission" date="2020-12" db="EMBL/GenBank/DDBJ databases">
        <title>FDA dAtabase for Regulatory Grade micrObial Sequences (FDA-ARGOS): Supporting development and validation of Infectious Disease Dx tests.</title>
        <authorList>
            <person name="Sproer C."/>
            <person name="Gronow S."/>
            <person name="Severitt S."/>
            <person name="Schroder I."/>
            <person name="Tallon L."/>
            <person name="Sadzewicz L."/>
            <person name="Zhao X."/>
            <person name="Boylan J."/>
            <person name="Ott S."/>
            <person name="Bowen H."/>
            <person name="Vavikolanu K."/>
            <person name="Mehta A."/>
            <person name="Aluvathingal J."/>
            <person name="Nadendla S."/>
            <person name="Lowell S."/>
            <person name="Myers T."/>
            <person name="Yan Y."/>
            <person name="Sichtig H."/>
        </authorList>
    </citation>
    <scope>NUCLEOTIDE SEQUENCE [LARGE SCALE GENOMIC DNA]</scope>
    <source>
        <strain evidence="9 12">FDAARGOS_872</strain>
    </source>
</reference>
<evidence type="ECO:0000313" key="10">
    <source>
        <dbReference type="EMBL" id="SUA52494.1"/>
    </source>
</evidence>
<dbReference type="InterPro" id="IPR020103">
    <property type="entry name" value="PsdUridine_synth_cat_dom_sf"/>
</dbReference>
<evidence type="ECO:0000259" key="8">
    <source>
        <dbReference type="SMART" id="SM00363"/>
    </source>
</evidence>
<accession>A0A378XFB7</accession>
<reference evidence="10 11" key="1">
    <citation type="submission" date="2018-06" db="EMBL/GenBank/DDBJ databases">
        <authorList>
            <consortium name="Pathogen Informatics"/>
            <person name="Doyle S."/>
        </authorList>
    </citation>
    <scope>NUCLEOTIDE SEQUENCE [LARGE SCALE GENOMIC DNA]</scope>
    <source>
        <strain evidence="10 11">NCTC11997</strain>
    </source>
</reference>
<feature type="region of interest" description="Disordered" evidence="7">
    <location>
        <begin position="1"/>
        <end position="20"/>
    </location>
</feature>
<dbReference type="InterPro" id="IPR006145">
    <property type="entry name" value="PsdUridine_synth_RsuA/RluA"/>
</dbReference>
<dbReference type="PROSITE" id="PS01129">
    <property type="entry name" value="PSI_RLU"/>
    <property type="match status" value="1"/>
</dbReference>
<gene>
    <name evidence="10" type="primary">rluD</name>
    <name evidence="9" type="ORF">I6G29_03760</name>
    <name evidence="10" type="ORF">NCTC11997_00803</name>
</gene>
<dbReference type="PANTHER" id="PTHR21600:SF44">
    <property type="entry name" value="RIBOSOMAL LARGE SUBUNIT PSEUDOURIDINE SYNTHASE D"/>
    <property type="match status" value="1"/>
</dbReference>
<evidence type="ECO:0000256" key="1">
    <source>
        <dbReference type="ARBA" id="ARBA00010876"/>
    </source>
</evidence>
<comment type="function">
    <text evidence="6">Responsible for synthesis of pseudouridine from uracil.</text>
</comment>
<evidence type="ECO:0000256" key="7">
    <source>
        <dbReference type="SAM" id="MobiDB-lite"/>
    </source>
</evidence>
<feature type="active site" evidence="4">
    <location>
        <position position="154"/>
    </location>
</feature>
<dbReference type="Pfam" id="PF01479">
    <property type="entry name" value="S4"/>
    <property type="match status" value="1"/>
</dbReference>
<dbReference type="AlphaFoldDB" id="A0A378XFB7"/>
<dbReference type="NCBIfam" id="TIGR00005">
    <property type="entry name" value="rluA_subfam"/>
    <property type="match status" value="1"/>
</dbReference>
<dbReference type="GO" id="GO:0003723">
    <property type="term" value="F:RNA binding"/>
    <property type="evidence" value="ECO:0007669"/>
    <property type="project" value="UniProtKB-KW"/>
</dbReference>
<dbReference type="EMBL" id="UGSB01000001">
    <property type="protein sequence ID" value="SUA52494.1"/>
    <property type="molecule type" value="Genomic_DNA"/>
</dbReference>
<dbReference type="Gene3D" id="3.30.2350.10">
    <property type="entry name" value="Pseudouridine synthase"/>
    <property type="match status" value="1"/>
</dbReference>
<evidence type="ECO:0000256" key="4">
    <source>
        <dbReference type="PIRSR" id="PIRSR606225-1"/>
    </source>
</evidence>
<dbReference type="CDD" id="cd00165">
    <property type="entry name" value="S4"/>
    <property type="match status" value="1"/>
</dbReference>
<dbReference type="Gene3D" id="3.10.290.10">
    <property type="entry name" value="RNA-binding S4 domain"/>
    <property type="match status" value="1"/>
</dbReference>
<keyword evidence="12" id="KW-1185">Reference proteome</keyword>
<organism evidence="10 11">
    <name type="scientific">Oligella ureolytica</name>
    <dbReference type="NCBI Taxonomy" id="90244"/>
    <lineage>
        <taxon>Bacteria</taxon>
        <taxon>Pseudomonadati</taxon>
        <taxon>Pseudomonadota</taxon>
        <taxon>Betaproteobacteria</taxon>
        <taxon>Burkholderiales</taxon>
        <taxon>Alcaligenaceae</taxon>
        <taxon>Oligella</taxon>
    </lineage>
</organism>
<dbReference type="GO" id="GO:0160140">
    <property type="term" value="F:23S rRNA pseudouridine(1911/1915/1917) synthase activity"/>
    <property type="evidence" value="ECO:0007669"/>
    <property type="project" value="UniProtKB-EC"/>
</dbReference>
<feature type="compositionally biased region" description="Acidic residues" evidence="7">
    <location>
        <begin position="10"/>
        <end position="20"/>
    </location>
</feature>
<dbReference type="EC" id="5.4.99.-" evidence="6"/>
<evidence type="ECO:0000313" key="11">
    <source>
        <dbReference type="Proteomes" id="UP000254603"/>
    </source>
</evidence>
<evidence type="ECO:0000256" key="5">
    <source>
        <dbReference type="PROSITE-ProRule" id="PRU00182"/>
    </source>
</evidence>
<dbReference type="InterPro" id="IPR002942">
    <property type="entry name" value="S4_RNA-bd"/>
</dbReference>
<dbReference type="SMART" id="SM00363">
    <property type="entry name" value="S4"/>
    <property type="match status" value="1"/>
</dbReference>
<dbReference type="PANTHER" id="PTHR21600">
    <property type="entry name" value="MITOCHONDRIAL RNA PSEUDOURIDINE SYNTHASE"/>
    <property type="match status" value="1"/>
</dbReference>
<evidence type="ECO:0000313" key="9">
    <source>
        <dbReference type="EMBL" id="QPT40702.1"/>
    </source>
</evidence>
<sequence>MNDKSIESIEGFDESSTEWEEQEFEMPLSFSSERLDKVLATLLPEHSRGRLQHWIADGWVKVNDQEAKVRQTIRAGDRIWVQPQPSQEQTAFSPEAMDLEIVTATEHFIIVNKAAGMVTHPGAGNWGGTLLNGLLYHFPELAQIPRAGIVHRLDKDTSGLLMIARTEISQTHLVRQLQERSVGRQYVALAKGHVGDKGVIDAAIGRDRRVAVRMSTDAPIAAKEARTHYRCEARGQWDHHSVSLVECRLETGRTHQIRVHLASLGHPLIGDSIYGGPTWVGATRQMLHAQSLSFIDPADGSEQQFVAPIPEDMQGVVDAINWS</sequence>
<dbReference type="SUPFAM" id="SSF55120">
    <property type="entry name" value="Pseudouridine synthase"/>
    <property type="match status" value="1"/>
</dbReference>
<dbReference type="Pfam" id="PF00849">
    <property type="entry name" value="PseudoU_synth_2"/>
    <property type="match status" value="1"/>
</dbReference>
<dbReference type="Proteomes" id="UP000594903">
    <property type="component" value="Chromosome"/>
</dbReference>